<dbReference type="Gene3D" id="1.20.1250.20">
    <property type="entry name" value="MFS general substrate transporter like domains"/>
    <property type="match status" value="1"/>
</dbReference>
<protein>
    <recommendedName>
        <fullName evidence="7">Major facilitator superfamily (MFS) profile domain-containing protein</fullName>
    </recommendedName>
</protein>
<evidence type="ECO:0000256" key="6">
    <source>
        <dbReference type="SAM" id="Phobius"/>
    </source>
</evidence>
<feature type="transmembrane region" description="Helical" evidence="6">
    <location>
        <begin position="145"/>
        <end position="162"/>
    </location>
</feature>
<keyword evidence="3 6" id="KW-1133">Transmembrane helix</keyword>
<evidence type="ECO:0000313" key="9">
    <source>
        <dbReference type="Proteomes" id="UP001321473"/>
    </source>
</evidence>
<dbReference type="InterPro" id="IPR005828">
    <property type="entry name" value="MFS_sugar_transport-like"/>
</dbReference>
<keyword evidence="9" id="KW-1185">Reference proteome</keyword>
<evidence type="ECO:0000313" key="8">
    <source>
        <dbReference type="EMBL" id="KAK8760658.1"/>
    </source>
</evidence>
<evidence type="ECO:0000256" key="1">
    <source>
        <dbReference type="ARBA" id="ARBA00004141"/>
    </source>
</evidence>
<feature type="domain" description="Major facilitator superfamily (MFS) profile" evidence="7">
    <location>
        <begin position="85"/>
        <end position="523"/>
    </location>
</feature>
<evidence type="ECO:0000256" key="3">
    <source>
        <dbReference type="ARBA" id="ARBA00022989"/>
    </source>
</evidence>
<feature type="transmembrane region" description="Helical" evidence="6">
    <location>
        <begin position="253"/>
        <end position="275"/>
    </location>
</feature>
<evidence type="ECO:0000256" key="5">
    <source>
        <dbReference type="SAM" id="MobiDB-lite"/>
    </source>
</evidence>
<gene>
    <name evidence="8" type="ORF">V5799_028075</name>
</gene>
<dbReference type="PANTHER" id="PTHR24064">
    <property type="entry name" value="SOLUTE CARRIER FAMILY 22 MEMBER"/>
    <property type="match status" value="1"/>
</dbReference>
<evidence type="ECO:0000259" key="7">
    <source>
        <dbReference type="PROSITE" id="PS50850"/>
    </source>
</evidence>
<dbReference type="GO" id="GO:0016020">
    <property type="term" value="C:membrane"/>
    <property type="evidence" value="ECO:0007669"/>
    <property type="project" value="UniProtKB-SubCell"/>
</dbReference>
<dbReference type="SUPFAM" id="SSF103473">
    <property type="entry name" value="MFS general substrate transporter"/>
    <property type="match status" value="1"/>
</dbReference>
<keyword evidence="2 6" id="KW-0812">Transmembrane</keyword>
<comment type="subcellular location">
    <subcellularLocation>
        <location evidence="1">Membrane</location>
        <topology evidence="1">Multi-pass membrane protein</topology>
    </subcellularLocation>
</comment>
<dbReference type="GO" id="GO:0022857">
    <property type="term" value="F:transmembrane transporter activity"/>
    <property type="evidence" value="ECO:0007669"/>
    <property type="project" value="InterPro"/>
</dbReference>
<dbReference type="InterPro" id="IPR020846">
    <property type="entry name" value="MFS_dom"/>
</dbReference>
<feature type="region of interest" description="Disordered" evidence="5">
    <location>
        <begin position="560"/>
        <end position="588"/>
    </location>
</feature>
<reference evidence="8 9" key="1">
    <citation type="journal article" date="2023" name="Arcadia Sci">
        <title>De novo assembly of a long-read Amblyomma americanum tick genome.</title>
        <authorList>
            <person name="Chou S."/>
            <person name="Poskanzer K.E."/>
            <person name="Rollins M."/>
            <person name="Thuy-Boun P.S."/>
        </authorList>
    </citation>
    <scope>NUCLEOTIDE SEQUENCE [LARGE SCALE GENOMIC DNA]</scope>
    <source>
        <strain evidence="8">F_SG_1</strain>
        <tissue evidence="8">Salivary glands</tissue>
    </source>
</reference>
<sequence length="588" mass="64495">MLSRKRASPATMEFERVLKEIGGFGLFSKTVVAAAVVLGTWHTVICYIGHVLVLVAPPSQWCFTKGATVGGELLDMTSLPRGRCQFINEESGAAENGYSNATTRQYTSATCPTGWRYDSAEFFTSVTMENEWVCGDNWKMYATHTAYWAGSMTGYLISGFLADRIGRKRTILILLALGGSGNAFSGLFSSFTGFTTLRFITGLGANTVCSAVFVTAIEFTVSHRRSLITLMFAMSWSGLAATLPWYGYLVQSWRTLLLTGTVIDLLLAAIICIWVPESPRWLLSVGRKEEAIASLERISRINRKTVRRETLKKLLLHSTSEGTGTEVSTRKETPSFLQTTLLLVKSPRIRKLTILIYLTWFVITLCYNVITLQLGRLDLNIYWSYAIAIAFELPVNVISIVLMDFVGRRWSNTGFLFMSAGACLLLGLLRPESKTWTLVLAVAAIMAMAGAYNITNQVAPEAFPTVIRGRAVLLQKLVGDVGGLAGTQVSSLVERDTYTPVLVMGALSLAAAVMAFFLPETVEQALPQSIEDGENFGTDQGLCFCPISAARRARKNRLLEKQRGTAAQNSNEEEDGETLTHLSGDTTV</sequence>
<dbReference type="InterPro" id="IPR036259">
    <property type="entry name" value="MFS_trans_sf"/>
</dbReference>
<feature type="transmembrane region" description="Helical" evidence="6">
    <location>
        <begin position="410"/>
        <end position="429"/>
    </location>
</feature>
<feature type="transmembrane region" description="Helical" evidence="6">
    <location>
        <begin position="171"/>
        <end position="191"/>
    </location>
</feature>
<feature type="transmembrane region" description="Helical" evidence="6">
    <location>
        <begin position="382"/>
        <end position="403"/>
    </location>
</feature>
<keyword evidence="4 6" id="KW-0472">Membrane</keyword>
<dbReference type="AlphaFoldDB" id="A0AAQ4DDW8"/>
<dbReference type="Pfam" id="PF00083">
    <property type="entry name" value="Sugar_tr"/>
    <property type="match status" value="1"/>
</dbReference>
<dbReference type="PROSITE" id="PS50850">
    <property type="entry name" value="MFS"/>
    <property type="match status" value="1"/>
</dbReference>
<evidence type="ECO:0000256" key="2">
    <source>
        <dbReference type="ARBA" id="ARBA00022692"/>
    </source>
</evidence>
<feature type="transmembrane region" description="Helical" evidence="6">
    <location>
        <begin position="352"/>
        <end position="370"/>
    </location>
</feature>
<dbReference type="InterPro" id="IPR005829">
    <property type="entry name" value="Sugar_transporter_CS"/>
</dbReference>
<feature type="transmembrane region" description="Helical" evidence="6">
    <location>
        <begin position="227"/>
        <end position="247"/>
    </location>
</feature>
<feature type="transmembrane region" description="Helical" evidence="6">
    <location>
        <begin position="498"/>
        <end position="518"/>
    </location>
</feature>
<dbReference type="Proteomes" id="UP001321473">
    <property type="component" value="Unassembled WGS sequence"/>
</dbReference>
<organism evidence="8 9">
    <name type="scientific">Amblyomma americanum</name>
    <name type="common">Lone star tick</name>
    <dbReference type="NCBI Taxonomy" id="6943"/>
    <lineage>
        <taxon>Eukaryota</taxon>
        <taxon>Metazoa</taxon>
        <taxon>Ecdysozoa</taxon>
        <taxon>Arthropoda</taxon>
        <taxon>Chelicerata</taxon>
        <taxon>Arachnida</taxon>
        <taxon>Acari</taxon>
        <taxon>Parasitiformes</taxon>
        <taxon>Ixodida</taxon>
        <taxon>Ixodoidea</taxon>
        <taxon>Ixodidae</taxon>
        <taxon>Amblyomminae</taxon>
        <taxon>Amblyomma</taxon>
    </lineage>
</organism>
<comment type="caution">
    <text evidence="8">The sequence shown here is derived from an EMBL/GenBank/DDBJ whole genome shotgun (WGS) entry which is preliminary data.</text>
</comment>
<feature type="transmembrane region" description="Helical" evidence="6">
    <location>
        <begin position="21"/>
        <end position="50"/>
    </location>
</feature>
<dbReference type="PROSITE" id="PS00216">
    <property type="entry name" value="SUGAR_TRANSPORT_1"/>
    <property type="match status" value="1"/>
</dbReference>
<accession>A0AAQ4DDW8</accession>
<feature type="transmembrane region" description="Helical" evidence="6">
    <location>
        <begin position="435"/>
        <end position="454"/>
    </location>
</feature>
<name>A0AAQ4DDW8_AMBAM</name>
<evidence type="ECO:0000256" key="4">
    <source>
        <dbReference type="ARBA" id="ARBA00023136"/>
    </source>
</evidence>
<dbReference type="EMBL" id="JARKHS020032083">
    <property type="protein sequence ID" value="KAK8760658.1"/>
    <property type="molecule type" value="Genomic_DNA"/>
</dbReference>
<proteinExistence type="predicted"/>